<dbReference type="InterPro" id="IPR010935">
    <property type="entry name" value="SMC_hinge"/>
</dbReference>
<dbReference type="InterPro" id="IPR003395">
    <property type="entry name" value="RecF/RecN/SMC_N"/>
</dbReference>
<dbReference type="InterPro" id="IPR027417">
    <property type="entry name" value="P-loop_NTPase"/>
</dbReference>
<dbReference type="Pfam" id="PF06470">
    <property type="entry name" value="SMC_hinge"/>
    <property type="match status" value="1"/>
</dbReference>
<keyword evidence="6" id="KW-0067">ATP-binding</keyword>
<evidence type="ECO:0000256" key="10">
    <source>
        <dbReference type="ARBA" id="ARBA00023306"/>
    </source>
</evidence>
<dbReference type="OrthoDB" id="10255539at2759"/>
<dbReference type="Proteomes" id="UP001153678">
    <property type="component" value="Unassembled WGS sequence"/>
</dbReference>
<comment type="subcellular location">
    <subcellularLocation>
        <location evidence="1">Nucleus</location>
    </subcellularLocation>
</comment>
<dbReference type="GO" id="GO:0005634">
    <property type="term" value="C:nucleus"/>
    <property type="evidence" value="ECO:0007669"/>
    <property type="project" value="UniProtKB-SubCell"/>
</dbReference>
<dbReference type="Gene3D" id="3.30.70.1620">
    <property type="match status" value="1"/>
</dbReference>
<evidence type="ECO:0000256" key="2">
    <source>
        <dbReference type="ARBA" id="ARBA00005231"/>
    </source>
</evidence>
<dbReference type="InterPro" id="IPR024704">
    <property type="entry name" value="SMC"/>
</dbReference>
<evidence type="ECO:0000256" key="3">
    <source>
        <dbReference type="ARBA" id="ARBA00022618"/>
    </source>
</evidence>
<evidence type="ECO:0000256" key="8">
    <source>
        <dbReference type="ARBA" id="ARBA00023067"/>
    </source>
</evidence>
<dbReference type="AlphaFoldDB" id="A0A9W4SQ29"/>
<dbReference type="Gene3D" id="3.40.50.300">
    <property type="entry name" value="P-loop containing nucleotide triphosphate hydrolases"/>
    <property type="match status" value="2"/>
</dbReference>
<evidence type="ECO:0000256" key="5">
    <source>
        <dbReference type="ARBA" id="ARBA00022776"/>
    </source>
</evidence>
<evidence type="ECO:0000256" key="9">
    <source>
        <dbReference type="ARBA" id="ARBA00023242"/>
    </source>
</evidence>
<comment type="similarity">
    <text evidence="2">Belongs to the SMC family. SMC2 subfamily.</text>
</comment>
<keyword evidence="9" id="KW-0539">Nucleus</keyword>
<dbReference type="PANTHER" id="PTHR43977">
    <property type="entry name" value="STRUCTURAL MAINTENANCE OF CHROMOSOMES PROTEIN 3"/>
    <property type="match status" value="1"/>
</dbReference>
<keyword evidence="7 11" id="KW-0175">Coiled coil</keyword>
<dbReference type="InterPro" id="IPR027120">
    <property type="entry name" value="Smc2_ABC"/>
</dbReference>
<evidence type="ECO:0000256" key="6">
    <source>
        <dbReference type="ARBA" id="ARBA00022840"/>
    </source>
</evidence>
<feature type="coiled-coil region" evidence="11">
    <location>
        <begin position="689"/>
        <end position="716"/>
    </location>
</feature>
<dbReference type="InterPro" id="IPR036277">
    <property type="entry name" value="SMC_hinge_sf"/>
</dbReference>
<dbReference type="Gene3D" id="1.20.1060.20">
    <property type="match status" value="1"/>
</dbReference>
<proteinExistence type="inferred from homology"/>
<organism evidence="13 14">
    <name type="scientific">Funneliformis geosporum</name>
    <dbReference type="NCBI Taxonomy" id="1117311"/>
    <lineage>
        <taxon>Eukaryota</taxon>
        <taxon>Fungi</taxon>
        <taxon>Fungi incertae sedis</taxon>
        <taxon>Mucoromycota</taxon>
        <taxon>Glomeromycotina</taxon>
        <taxon>Glomeromycetes</taxon>
        <taxon>Glomerales</taxon>
        <taxon>Glomeraceae</taxon>
        <taxon>Funneliformis</taxon>
    </lineage>
</organism>
<dbReference type="SUPFAM" id="SSF75553">
    <property type="entry name" value="Smc hinge domain"/>
    <property type="match status" value="1"/>
</dbReference>
<feature type="coiled-coil region" evidence="11">
    <location>
        <begin position="254"/>
        <end position="361"/>
    </location>
</feature>
<dbReference type="GO" id="GO:0051301">
    <property type="term" value="P:cell division"/>
    <property type="evidence" value="ECO:0007669"/>
    <property type="project" value="UniProtKB-KW"/>
</dbReference>
<dbReference type="PIRSF" id="PIRSF005719">
    <property type="entry name" value="SMC"/>
    <property type="match status" value="1"/>
</dbReference>
<evidence type="ECO:0000313" key="13">
    <source>
        <dbReference type="EMBL" id="CAI2176415.1"/>
    </source>
</evidence>
<dbReference type="CDD" id="cd03273">
    <property type="entry name" value="ABC_SMC2_euk"/>
    <property type="match status" value="1"/>
</dbReference>
<keyword evidence="8" id="KW-0226">DNA condensation</keyword>
<gene>
    <name evidence="13" type="ORF">FWILDA_LOCUS7571</name>
</gene>
<evidence type="ECO:0000256" key="1">
    <source>
        <dbReference type="ARBA" id="ARBA00004123"/>
    </source>
</evidence>
<dbReference type="GO" id="GO:0005524">
    <property type="term" value="F:ATP binding"/>
    <property type="evidence" value="ECO:0007669"/>
    <property type="project" value="UniProtKB-KW"/>
</dbReference>
<dbReference type="EMBL" id="CAMKVN010001501">
    <property type="protein sequence ID" value="CAI2176415.1"/>
    <property type="molecule type" value="Genomic_DNA"/>
</dbReference>
<name>A0A9W4SQ29_9GLOM</name>
<keyword evidence="3" id="KW-0132">Cell division</keyword>
<accession>A0A9W4SQ29</accession>
<evidence type="ECO:0000259" key="12">
    <source>
        <dbReference type="SMART" id="SM00968"/>
    </source>
</evidence>
<protein>
    <submittedName>
        <fullName evidence="13">4287_t:CDS:1</fullName>
    </submittedName>
</protein>
<sequence>MRIEEIVIEGFKSYAVRTHISGWDPAFNAITGLNGSGKSNILDAICFVLGLANLSQVRANNMQDLIYKRGQAGVNKASVTIRFNNEDKNNSPVGFEKIKEINVTRQIVMGGGQSKYFVNGTRTQQKNVGNLFQSVQLNINNPHFLIMQGRITKVLNMKPPEILAMIEEAAGTRMFEERKEKALKTIAKKEKKVEDITKVLDGEIEPKLEKLRIEKRIFLEFQKTETEIERLSRIVIAYDYSKNQEKANKTGAEVEAKMNKIQESERFIERIKEEIAYMEEDIKQTISKKEKELGKSVNIKELENNVTEYSNELYRIITKCDLHKVSIDEEMVKKNARLSNKAEINQALLRKTEESKKLEIQFVEIKKVHDEKSEQVRKSEELFETLSTGLSAKEGHEYGYMEQLQEARNNASRASTEIEQANVKMSHLKFELKEKEPLAERAQIKGLVAELINLNPQHMQCSLALEICAGGKLYNLVVENDEVATQLLKNGQFQKRVTIIPLNKIQAYRLSAERLTNAKRMAPEKVDLALTLIGYDHEVEAAMKFVFGNTLIITDADTAKQVTFNKSVLIKSVTFEGDVYDPAGTLQGGSKPSSAGILMNLQTLKGYKQQIKINQDEFDNLDEEIASTQRMEDRYQQIKHQLGLMTHQVALLEQRINNSNESQTINTVKHIKSKIVEVESTIATSMEKRKYALDSCQRIENEMNEFENNRDSKLKDLKKSVSQGKSEIAQSNQVVTNMQRKIQTIFLEMIDLLNINEEIDNFDNNIKQLSEVAESMGHELDRFKSLLHQAQTEFEKEREMISAFDGEISELQNAVKTKTAEMTEIKLEMSKINHEAEKLQRDKEASQQVILQMESEHDWILNQKHHFGKPNTAYDFINHNPNECKKMLRQLEMNRKNLRKKINKKVMNMIDSVEKKETALKQMLSTVKKDKKKIEVTIVSLDNYKKDALQKTWKKVSEDFGAIFSELLPNSFAKLQPPEGLDLMDGLEVKVSLGGVWKHSLSELSGGQRSLIALSLILSLLQFKPAPMYILDEVDAALDLSHTQNIGQLLRTRFKGSQFIVVSLKDGMFNNANVLFRTRFRGGTSVVEKTRSNHLIKSYLRIDVSKNSNSFMQYIIKI</sequence>
<keyword evidence="4" id="KW-0547">Nucleotide-binding</keyword>
<dbReference type="SMART" id="SM00968">
    <property type="entry name" value="SMC_hinge"/>
    <property type="match status" value="1"/>
</dbReference>
<evidence type="ECO:0000256" key="4">
    <source>
        <dbReference type="ARBA" id="ARBA00022741"/>
    </source>
</evidence>
<evidence type="ECO:0000313" key="14">
    <source>
        <dbReference type="Proteomes" id="UP001153678"/>
    </source>
</evidence>
<dbReference type="SUPFAM" id="SSF52540">
    <property type="entry name" value="P-loop containing nucleoside triphosphate hydrolases"/>
    <property type="match status" value="1"/>
</dbReference>
<keyword evidence="10" id="KW-0131">Cell cycle</keyword>
<evidence type="ECO:0000256" key="7">
    <source>
        <dbReference type="ARBA" id="ARBA00023054"/>
    </source>
</evidence>
<dbReference type="Pfam" id="PF02463">
    <property type="entry name" value="SMC_N"/>
    <property type="match status" value="1"/>
</dbReference>
<dbReference type="GO" id="GO:0007076">
    <property type="term" value="P:mitotic chromosome condensation"/>
    <property type="evidence" value="ECO:0007669"/>
    <property type="project" value="UniProtKB-ARBA"/>
</dbReference>
<feature type="coiled-coil region" evidence="11">
    <location>
        <begin position="808"/>
        <end position="856"/>
    </location>
</feature>
<feature type="domain" description="SMC hinge" evidence="12">
    <location>
        <begin position="442"/>
        <end position="563"/>
    </location>
</feature>
<reference evidence="13" key="1">
    <citation type="submission" date="2022-08" db="EMBL/GenBank/DDBJ databases">
        <authorList>
            <person name="Kallberg Y."/>
            <person name="Tangrot J."/>
            <person name="Rosling A."/>
        </authorList>
    </citation>
    <scope>NUCLEOTIDE SEQUENCE</scope>
    <source>
        <strain evidence="13">Wild A</strain>
    </source>
</reference>
<comment type="caution">
    <text evidence="13">The sequence shown here is derived from an EMBL/GenBank/DDBJ whole genome shotgun (WGS) entry which is preliminary data.</text>
</comment>
<dbReference type="GO" id="GO:0016887">
    <property type="term" value="F:ATP hydrolysis activity"/>
    <property type="evidence" value="ECO:0007669"/>
    <property type="project" value="InterPro"/>
</dbReference>
<dbReference type="FunFam" id="3.40.50.300:FF:000385">
    <property type="entry name" value="Structural maintenance of chromosomes 2"/>
    <property type="match status" value="1"/>
</dbReference>
<dbReference type="GO" id="GO:0005694">
    <property type="term" value="C:chromosome"/>
    <property type="evidence" value="ECO:0007669"/>
    <property type="project" value="InterPro"/>
</dbReference>
<evidence type="ECO:0000256" key="11">
    <source>
        <dbReference type="SAM" id="Coils"/>
    </source>
</evidence>
<keyword evidence="5" id="KW-0498">Mitosis</keyword>
<keyword evidence="14" id="KW-1185">Reference proteome</keyword>
<dbReference type="FunFam" id="3.40.50.300:FF:000278">
    <property type="entry name" value="Structural maintenance of chromosomes 2"/>
    <property type="match status" value="1"/>
</dbReference>